<dbReference type="Gene3D" id="2.60.210.10">
    <property type="entry name" value="Apoptosis, Tumor Necrosis Factor Receptor Associated Protein 2, Chain A"/>
    <property type="match status" value="1"/>
</dbReference>
<dbReference type="SUPFAM" id="SSF54695">
    <property type="entry name" value="POZ domain"/>
    <property type="match status" value="1"/>
</dbReference>
<dbReference type="Proteomes" id="UP000324897">
    <property type="component" value="Chromosome 1"/>
</dbReference>
<dbReference type="PANTHER" id="PTHR26379:SF396">
    <property type="entry name" value="BTB_POZ DOMAIN CONTAINING PROTEIN"/>
    <property type="match status" value="1"/>
</dbReference>
<evidence type="ECO:0000313" key="5">
    <source>
        <dbReference type="EMBL" id="TVU31144.1"/>
    </source>
</evidence>
<evidence type="ECO:0000313" key="6">
    <source>
        <dbReference type="Proteomes" id="UP000324897"/>
    </source>
</evidence>
<sequence length="395" mass="44553">MPTSAAPPAPVEEVVRAPSRSAKIRRTFTGHHLLHIDAYSQTKEELPTGKYLYIECLSGVGGSSWRIHYYPNGYDDYCDDCISVFVGIDRSAAGIEPCRALARFSLLDQAGKPVQSHVRTATRIHDFIGDSCVAYSRYIEKRWLEKSEHLKDDRFTIRCDVIVTMNLPAVETTDASPPPVKVPPSDLHRHLGNLLESAEGADVTFQVAGKTFKAHRYILGFRSDVFRAELLGPMKEGTNRESIIHVDDMEAEVFRALLVFVYTDRLPDDLGCMEEEEELAMAQHLLVAADRYNLERLRLMCEDKLCELNVINTGSVATILVLADQHNCPRLKEACFQFLRVPLNLLDVVATEDFDRLTQSYYPNVWEEILGNTGDRLSVENDEGVQEKSRDYPGN</sequence>
<dbReference type="InterPro" id="IPR002083">
    <property type="entry name" value="MATH/TRAF_dom"/>
</dbReference>
<feature type="non-terminal residue" evidence="5">
    <location>
        <position position="1"/>
    </location>
</feature>
<dbReference type="Gene3D" id="3.30.710.10">
    <property type="entry name" value="Potassium Channel Kv1.1, Chain A"/>
    <property type="match status" value="1"/>
</dbReference>
<gene>
    <name evidence="5" type="ORF">EJB05_22816</name>
</gene>
<dbReference type="GO" id="GO:0016567">
    <property type="term" value="P:protein ubiquitination"/>
    <property type="evidence" value="ECO:0007669"/>
    <property type="project" value="InterPro"/>
</dbReference>
<protein>
    <recommendedName>
        <fullName evidence="7">BTB domain-containing protein</fullName>
    </recommendedName>
</protein>
<dbReference type="CDD" id="cd18280">
    <property type="entry name" value="BTB_POZ_BPM_plant"/>
    <property type="match status" value="1"/>
</dbReference>
<dbReference type="OrthoDB" id="6359816at2759"/>
<evidence type="ECO:0008006" key="7">
    <source>
        <dbReference type="Google" id="ProtNLM"/>
    </source>
</evidence>
<dbReference type="SMART" id="SM00225">
    <property type="entry name" value="BTB"/>
    <property type="match status" value="1"/>
</dbReference>
<dbReference type="PANTHER" id="PTHR26379">
    <property type="entry name" value="BTB/POZ AND MATH DOMAIN-CONTAINING PROTEIN 1"/>
    <property type="match status" value="1"/>
</dbReference>
<dbReference type="EMBL" id="RWGY01000011">
    <property type="protein sequence ID" value="TVU31144.1"/>
    <property type="molecule type" value="Genomic_DNA"/>
</dbReference>
<comment type="pathway">
    <text evidence="1">Protein modification; protein ubiquitination.</text>
</comment>
<reference evidence="5 6" key="1">
    <citation type="journal article" date="2019" name="Sci. Rep.">
        <title>A high-quality genome of Eragrostis curvula grass provides insights into Poaceae evolution and supports new strategies to enhance forage quality.</title>
        <authorList>
            <person name="Carballo J."/>
            <person name="Santos B.A.C.M."/>
            <person name="Zappacosta D."/>
            <person name="Garbus I."/>
            <person name="Selva J.P."/>
            <person name="Gallo C.A."/>
            <person name="Diaz A."/>
            <person name="Albertini E."/>
            <person name="Caccamo M."/>
            <person name="Echenique V."/>
        </authorList>
    </citation>
    <scope>NUCLEOTIDE SEQUENCE [LARGE SCALE GENOMIC DNA]</scope>
    <source>
        <strain evidence="6">cv. Victoria</strain>
        <tissue evidence="5">Leaf</tissue>
    </source>
</reference>
<dbReference type="SUPFAM" id="SSF49599">
    <property type="entry name" value="TRAF domain-like"/>
    <property type="match status" value="1"/>
</dbReference>
<dbReference type="PROSITE" id="PS50144">
    <property type="entry name" value="MATH"/>
    <property type="match status" value="1"/>
</dbReference>
<dbReference type="InterPro" id="IPR045005">
    <property type="entry name" value="BPM1-6"/>
</dbReference>
<dbReference type="Pfam" id="PF00651">
    <property type="entry name" value="BTB"/>
    <property type="match status" value="1"/>
</dbReference>
<evidence type="ECO:0000259" key="3">
    <source>
        <dbReference type="PROSITE" id="PS50097"/>
    </source>
</evidence>
<dbReference type="InterPro" id="IPR011333">
    <property type="entry name" value="SKP1/BTB/POZ_sf"/>
</dbReference>
<comment type="similarity">
    <text evidence="2">Belongs to the Tdpoz family.</text>
</comment>
<dbReference type="AlphaFoldDB" id="A0A5J9V6L3"/>
<proteinExistence type="inferred from homology"/>
<feature type="domain" description="BTB" evidence="3">
    <location>
        <begin position="201"/>
        <end position="270"/>
    </location>
</feature>
<organism evidence="5 6">
    <name type="scientific">Eragrostis curvula</name>
    <name type="common">weeping love grass</name>
    <dbReference type="NCBI Taxonomy" id="38414"/>
    <lineage>
        <taxon>Eukaryota</taxon>
        <taxon>Viridiplantae</taxon>
        <taxon>Streptophyta</taxon>
        <taxon>Embryophyta</taxon>
        <taxon>Tracheophyta</taxon>
        <taxon>Spermatophyta</taxon>
        <taxon>Magnoliopsida</taxon>
        <taxon>Liliopsida</taxon>
        <taxon>Poales</taxon>
        <taxon>Poaceae</taxon>
        <taxon>PACMAD clade</taxon>
        <taxon>Chloridoideae</taxon>
        <taxon>Eragrostideae</taxon>
        <taxon>Eragrostidinae</taxon>
        <taxon>Eragrostis</taxon>
    </lineage>
</organism>
<dbReference type="Pfam" id="PF22486">
    <property type="entry name" value="MATH_2"/>
    <property type="match status" value="1"/>
</dbReference>
<evidence type="ECO:0000256" key="1">
    <source>
        <dbReference type="ARBA" id="ARBA00004906"/>
    </source>
</evidence>
<dbReference type="CDD" id="cd00121">
    <property type="entry name" value="MATH"/>
    <property type="match status" value="1"/>
</dbReference>
<dbReference type="PROSITE" id="PS50097">
    <property type="entry name" value="BTB"/>
    <property type="match status" value="1"/>
</dbReference>
<dbReference type="InterPro" id="IPR056423">
    <property type="entry name" value="BACK_BPM_SPOP"/>
</dbReference>
<feature type="domain" description="MATH" evidence="4">
    <location>
        <begin position="29"/>
        <end position="161"/>
    </location>
</feature>
<accession>A0A5J9V6L3</accession>
<comment type="caution">
    <text evidence="5">The sequence shown here is derived from an EMBL/GenBank/DDBJ whole genome shotgun (WGS) entry which is preliminary data.</text>
</comment>
<evidence type="ECO:0000259" key="4">
    <source>
        <dbReference type="PROSITE" id="PS50144"/>
    </source>
</evidence>
<dbReference type="InterPro" id="IPR008974">
    <property type="entry name" value="TRAF-like"/>
</dbReference>
<keyword evidence="6" id="KW-1185">Reference proteome</keyword>
<evidence type="ECO:0000256" key="2">
    <source>
        <dbReference type="ARBA" id="ARBA00010846"/>
    </source>
</evidence>
<dbReference type="InterPro" id="IPR000210">
    <property type="entry name" value="BTB/POZ_dom"/>
</dbReference>
<dbReference type="Gene3D" id="1.25.40.420">
    <property type="match status" value="1"/>
</dbReference>
<name>A0A5J9V6L3_9POAL</name>
<dbReference type="Pfam" id="PF24570">
    <property type="entry name" value="BACK_BPM_SPOP"/>
    <property type="match status" value="1"/>
</dbReference>
<dbReference type="Gramene" id="TVU31144">
    <property type="protein sequence ID" value="TVU31144"/>
    <property type="gene ID" value="EJB05_22816"/>
</dbReference>